<feature type="non-terminal residue" evidence="1">
    <location>
        <position position="1"/>
    </location>
</feature>
<proteinExistence type="predicted"/>
<dbReference type="PANTHER" id="PTHR42648:SF19">
    <property type="entry name" value="RNA-DIRECTED DNA POLYMERASE"/>
    <property type="match status" value="1"/>
</dbReference>
<dbReference type="EMBL" id="QJKJ01009821">
    <property type="protein sequence ID" value="RDX75502.1"/>
    <property type="molecule type" value="Genomic_DNA"/>
</dbReference>
<gene>
    <name evidence="1" type="ORF">CR513_44611</name>
</gene>
<keyword evidence="2" id="KW-1185">Reference proteome</keyword>
<accession>A0A371FB33</accession>
<evidence type="ECO:0000313" key="1">
    <source>
        <dbReference type="EMBL" id="RDX75502.1"/>
    </source>
</evidence>
<dbReference type="AlphaFoldDB" id="A0A371FB33"/>
<name>A0A371FB33_MUCPR</name>
<organism evidence="1 2">
    <name type="scientific">Mucuna pruriens</name>
    <name type="common">Velvet bean</name>
    <name type="synonym">Dolichos pruriens</name>
    <dbReference type="NCBI Taxonomy" id="157652"/>
    <lineage>
        <taxon>Eukaryota</taxon>
        <taxon>Viridiplantae</taxon>
        <taxon>Streptophyta</taxon>
        <taxon>Embryophyta</taxon>
        <taxon>Tracheophyta</taxon>
        <taxon>Spermatophyta</taxon>
        <taxon>Magnoliopsida</taxon>
        <taxon>eudicotyledons</taxon>
        <taxon>Gunneridae</taxon>
        <taxon>Pentapetalae</taxon>
        <taxon>rosids</taxon>
        <taxon>fabids</taxon>
        <taxon>Fabales</taxon>
        <taxon>Fabaceae</taxon>
        <taxon>Papilionoideae</taxon>
        <taxon>50 kb inversion clade</taxon>
        <taxon>NPAAA clade</taxon>
        <taxon>indigoferoid/millettioid clade</taxon>
        <taxon>Phaseoleae</taxon>
        <taxon>Mucuna</taxon>
    </lineage>
</organism>
<evidence type="ECO:0008006" key="3">
    <source>
        <dbReference type="Google" id="ProtNLM"/>
    </source>
</evidence>
<evidence type="ECO:0000313" key="2">
    <source>
        <dbReference type="Proteomes" id="UP000257109"/>
    </source>
</evidence>
<dbReference type="OrthoDB" id="1751476at2759"/>
<dbReference type="PANTHER" id="PTHR42648">
    <property type="entry name" value="TRANSPOSASE, PUTATIVE-RELATED"/>
    <property type="match status" value="1"/>
</dbReference>
<comment type="caution">
    <text evidence="1">The sequence shown here is derived from an EMBL/GenBank/DDBJ whole genome shotgun (WGS) entry which is preliminary data.</text>
</comment>
<reference evidence="1" key="1">
    <citation type="submission" date="2018-05" db="EMBL/GenBank/DDBJ databases">
        <title>Draft genome of Mucuna pruriens seed.</title>
        <authorList>
            <person name="Nnadi N.E."/>
            <person name="Vos R."/>
            <person name="Hasami M.H."/>
            <person name="Devisetty U.K."/>
            <person name="Aguiy J.C."/>
        </authorList>
    </citation>
    <scope>NUCLEOTIDE SEQUENCE [LARGE SCALE GENOMIC DNA]</scope>
    <source>
        <strain evidence="1">JCA_2017</strain>
    </source>
</reference>
<protein>
    <recommendedName>
        <fullName evidence="3">Copia protein</fullName>
    </recommendedName>
</protein>
<dbReference type="InterPro" id="IPR039537">
    <property type="entry name" value="Retrotran_Ty1/copia-like"/>
</dbReference>
<dbReference type="Proteomes" id="UP000257109">
    <property type="component" value="Unassembled WGS sequence"/>
</dbReference>
<sequence length="97" mass="11391">MLNDNNSPKSFWVEATNTSCYLQNRIYIKCILKKTPYVLLKGRQPNISYFQHFGCECFILNTKDNLEKFDPKFNDAKLDKELSLLNDSFAYLNLEVL</sequence>